<sequence length="297" mass="34975">MKKVIRNQFVPSAYREKFLERLDRLKQSSKSVKEYHMELLNLMMKKVLLSLTIKVEKQQQLLATWLSSNFISIEQLTSTSCSTPVIKEFVEYAVSGDVYVDDDSMVQQSSKRFMGCEKIEKEERKENNLREEKNGKKSDGFVVCTKDINVNREKESQSIPYLSEFLHRTCLKYPTYGKALYVLHLIVQGILNKRHAQSTELLESCSLIKQDSRTNLFEEGENDTCSGGHFRHFRHKEQNDNIVVFKDQNTRRITLYRFWTSRRLRIRIKRKCIDLEHKEHASMKLLGAQVIIRRELS</sequence>
<accession>A0ABU6XH48</accession>
<evidence type="ECO:0000313" key="1">
    <source>
        <dbReference type="EMBL" id="MED6197252.1"/>
    </source>
</evidence>
<dbReference type="Proteomes" id="UP001341840">
    <property type="component" value="Unassembled WGS sequence"/>
</dbReference>
<protein>
    <recommendedName>
        <fullName evidence="3">Retrotransposon gag domain-containing protein</fullName>
    </recommendedName>
</protein>
<evidence type="ECO:0000313" key="2">
    <source>
        <dbReference type="Proteomes" id="UP001341840"/>
    </source>
</evidence>
<reference evidence="1 2" key="1">
    <citation type="journal article" date="2023" name="Plants (Basel)">
        <title>Bridging the Gap: Combining Genomics and Transcriptomics Approaches to Understand Stylosanthes scabra, an Orphan Legume from the Brazilian Caatinga.</title>
        <authorList>
            <person name="Ferreira-Neto J.R.C."/>
            <person name="da Silva M.D."/>
            <person name="Binneck E."/>
            <person name="de Melo N.F."/>
            <person name="da Silva R.H."/>
            <person name="de Melo A.L.T.M."/>
            <person name="Pandolfi V."/>
            <person name="Bustamante F.O."/>
            <person name="Brasileiro-Vidal A.C."/>
            <person name="Benko-Iseppon A.M."/>
        </authorList>
    </citation>
    <scope>NUCLEOTIDE SEQUENCE [LARGE SCALE GENOMIC DNA]</scope>
    <source>
        <tissue evidence="1">Leaves</tissue>
    </source>
</reference>
<gene>
    <name evidence="1" type="ORF">PIB30_054936</name>
</gene>
<comment type="caution">
    <text evidence="1">The sequence shown here is derived from an EMBL/GenBank/DDBJ whole genome shotgun (WGS) entry which is preliminary data.</text>
</comment>
<evidence type="ECO:0008006" key="3">
    <source>
        <dbReference type="Google" id="ProtNLM"/>
    </source>
</evidence>
<proteinExistence type="predicted"/>
<dbReference type="EMBL" id="JASCZI010211872">
    <property type="protein sequence ID" value="MED6197252.1"/>
    <property type="molecule type" value="Genomic_DNA"/>
</dbReference>
<keyword evidence="2" id="KW-1185">Reference proteome</keyword>
<name>A0ABU6XH48_9FABA</name>
<organism evidence="1 2">
    <name type="scientific">Stylosanthes scabra</name>
    <dbReference type="NCBI Taxonomy" id="79078"/>
    <lineage>
        <taxon>Eukaryota</taxon>
        <taxon>Viridiplantae</taxon>
        <taxon>Streptophyta</taxon>
        <taxon>Embryophyta</taxon>
        <taxon>Tracheophyta</taxon>
        <taxon>Spermatophyta</taxon>
        <taxon>Magnoliopsida</taxon>
        <taxon>eudicotyledons</taxon>
        <taxon>Gunneridae</taxon>
        <taxon>Pentapetalae</taxon>
        <taxon>rosids</taxon>
        <taxon>fabids</taxon>
        <taxon>Fabales</taxon>
        <taxon>Fabaceae</taxon>
        <taxon>Papilionoideae</taxon>
        <taxon>50 kb inversion clade</taxon>
        <taxon>dalbergioids sensu lato</taxon>
        <taxon>Dalbergieae</taxon>
        <taxon>Pterocarpus clade</taxon>
        <taxon>Stylosanthes</taxon>
    </lineage>
</organism>